<name>A0A939PPW4_9ACTN</name>
<organism evidence="2 3">
    <name type="scientific">Actinomadura barringtoniae</name>
    <dbReference type="NCBI Taxonomy" id="1427535"/>
    <lineage>
        <taxon>Bacteria</taxon>
        <taxon>Bacillati</taxon>
        <taxon>Actinomycetota</taxon>
        <taxon>Actinomycetes</taxon>
        <taxon>Streptosporangiales</taxon>
        <taxon>Thermomonosporaceae</taxon>
        <taxon>Actinomadura</taxon>
    </lineage>
</organism>
<comment type="caution">
    <text evidence="2">The sequence shown here is derived from an EMBL/GenBank/DDBJ whole genome shotgun (WGS) entry which is preliminary data.</text>
</comment>
<evidence type="ECO:0000313" key="2">
    <source>
        <dbReference type="EMBL" id="MBO2454023.1"/>
    </source>
</evidence>
<evidence type="ECO:0000313" key="3">
    <source>
        <dbReference type="Proteomes" id="UP000669179"/>
    </source>
</evidence>
<proteinExistence type="predicted"/>
<dbReference type="InterPro" id="IPR036291">
    <property type="entry name" value="NAD(P)-bd_dom_sf"/>
</dbReference>
<dbReference type="Pfam" id="PF05368">
    <property type="entry name" value="NmrA"/>
    <property type="match status" value="1"/>
</dbReference>
<dbReference type="PANTHER" id="PTHR43162">
    <property type="match status" value="1"/>
</dbReference>
<dbReference type="EMBL" id="JAGEOJ010000024">
    <property type="protein sequence ID" value="MBO2454023.1"/>
    <property type="molecule type" value="Genomic_DNA"/>
</dbReference>
<accession>A0A939PPW4</accession>
<dbReference type="InterPro" id="IPR051604">
    <property type="entry name" value="Ergot_Alk_Oxidoreductase"/>
</dbReference>
<dbReference type="RefSeq" id="WP_208262120.1">
    <property type="nucleotide sequence ID" value="NZ_JAGEOJ010000024.1"/>
</dbReference>
<dbReference type="InterPro" id="IPR008030">
    <property type="entry name" value="NmrA-like"/>
</dbReference>
<feature type="domain" description="NmrA-like" evidence="1">
    <location>
        <begin position="47"/>
        <end position="234"/>
    </location>
</feature>
<dbReference type="AlphaFoldDB" id="A0A939PPW4"/>
<dbReference type="Gene3D" id="3.40.50.720">
    <property type="entry name" value="NAD(P)-binding Rossmann-like Domain"/>
    <property type="match status" value="1"/>
</dbReference>
<protein>
    <submittedName>
        <fullName evidence="2">NAD(P)H-binding protein</fullName>
    </submittedName>
</protein>
<gene>
    <name evidence="2" type="ORF">J4573_43525</name>
</gene>
<dbReference type="Gene3D" id="3.90.25.10">
    <property type="entry name" value="UDP-galactose 4-epimerase, domain 1"/>
    <property type="match status" value="1"/>
</dbReference>
<evidence type="ECO:0000259" key="1">
    <source>
        <dbReference type="Pfam" id="PF05368"/>
    </source>
</evidence>
<dbReference type="SUPFAM" id="SSF51735">
    <property type="entry name" value="NAD(P)-binding Rossmann-fold domains"/>
    <property type="match status" value="1"/>
</dbReference>
<dbReference type="PANTHER" id="PTHR43162:SF1">
    <property type="entry name" value="PRESTALK A DIFFERENTIATION PROTEIN A"/>
    <property type="match status" value="1"/>
</dbReference>
<dbReference type="Proteomes" id="UP000669179">
    <property type="component" value="Unassembled WGS sequence"/>
</dbReference>
<sequence>MTNANELTLVLGATGKTGGRVADRLTYLGLPVRKGSRSAEIPFDWADRSTYGPALEGVTKVYLSYQPDLCVPGAPADVKAFAEAAKEAGVRHLVMLSGRGEPEAEECEQAVRASGLAWTIVRASWFFQNFSDTFGQDLKGGELVLPVGDVREPFVDADDIAEVAVAALTEDGHASQLYEVTGPRMLTFAQAVAEIAEATGREIAYVEVPGDAWAAAALEQGLPQEVVSLLMYLFTSVLDGRNAYQTDGVKRALGREPADFADFARRTAATGVWG</sequence>
<keyword evidence="3" id="KW-1185">Reference proteome</keyword>
<reference evidence="2" key="1">
    <citation type="submission" date="2021-03" db="EMBL/GenBank/DDBJ databases">
        <authorList>
            <person name="Kanchanasin P."/>
            <person name="Saeng-In P."/>
            <person name="Phongsopitanun W."/>
            <person name="Yuki M."/>
            <person name="Kudo T."/>
            <person name="Ohkuma M."/>
            <person name="Tanasupawat S."/>
        </authorList>
    </citation>
    <scope>NUCLEOTIDE SEQUENCE</scope>
    <source>
        <strain evidence="2">GKU 128</strain>
    </source>
</reference>